<feature type="region of interest" description="Disordered" evidence="1">
    <location>
        <begin position="361"/>
        <end position="394"/>
    </location>
</feature>
<dbReference type="Proteomes" id="UP000241645">
    <property type="component" value="Unassembled WGS sequence"/>
</dbReference>
<evidence type="ECO:0000313" key="2">
    <source>
        <dbReference type="EMBL" id="PSK15029.1"/>
    </source>
</evidence>
<organism evidence="2 3">
    <name type="scientific">Brevibacillus porteri</name>
    <dbReference type="NCBI Taxonomy" id="2126350"/>
    <lineage>
        <taxon>Bacteria</taxon>
        <taxon>Bacillati</taxon>
        <taxon>Bacillota</taxon>
        <taxon>Bacilli</taxon>
        <taxon>Bacillales</taxon>
        <taxon>Paenibacillaceae</taxon>
        <taxon>Brevibacillus</taxon>
    </lineage>
</organism>
<evidence type="ECO:0000313" key="3">
    <source>
        <dbReference type="Proteomes" id="UP000241645"/>
    </source>
</evidence>
<comment type="caution">
    <text evidence="2">The sequence shown here is derived from an EMBL/GenBank/DDBJ whole genome shotgun (WGS) entry which is preliminary data.</text>
</comment>
<keyword evidence="3" id="KW-1185">Reference proteome</keyword>
<dbReference type="GeneID" id="95748548"/>
<feature type="compositionally biased region" description="Polar residues" evidence="1">
    <location>
        <begin position="366"/>
        <end position="382"/>
    </location>
</feature>
<accession>A0ABX5FW31</accession>
<dbReference type="EMBL" id="PXZO01000001">
    <property type="protein sequence ID" value="PSK15029.1"/>
    <property type="molecule type" value="Genomic_DNA"/>
</dbReference>
<name>A0ABX5FW31_9BACL</name>
<dbReference type="RefSeq" id="WP_106832790.1">
    <property type="nucleotide sequence ID" value="NZ_JARMEW010000006.1"/>
</dbReference>
<proteinExistence type="predicted"/>
<protein>
    <submittedName>
        <fullName evidence="2">Uncharacterized protein</fullName>
    </submittedName>
</protein>
<reference evidence="2 3" key="1">
    <citation type="submission" date="2018-03" db="EMBL/GenBank/DDBJ databases">
        <title>Brevisbacillus phylogenomics.</title>
        <authorList>
            <person name="Dunlap C."/>
        </authorList>
    </citation>
    <scope>NUCLEOTIDE SEQUENCE [LARGE SCALE GENOMIC DNA]</scope>
    <source>
        <strain evidence="2 3">NRRL B-41110</strain>
    </source>
</reference>
<evidence type="ECO:0000256" key="1">
    <source>
        <dbReference type="SAM" id="MobiDB-lite"/>
    </source>
</evidence>
<gene>
    <name evidence="2" type="ORF">C7R92_00070</name>
</gene>
<sequence>MKEPPADYDNLIEGMKQEGAKDPVAIMIYKLATGGKITIHEREAAGETIEKEIKEDTKQEEDQVFKNDRLSDAELSVILLYCLNHEVPYMKWRRTYMTESLQKFVSITGISELARSFDAEKVDEHTKKTSKSPYSAETLIKMSLKTLIQNTSKLSEKEPPEKGPTKITTLKELFYNGDNSIFLGAKTGGGAQVLKHPLDSNYDKELKRQMSIFPKNKKRFKELLNSVTRGRKTISIEEIEQIRKSSEALIEAEWTRYLVEVDTLIKDINAALDDHKEISDDNIYDMEKIITVYEGYLSKVDKKIKRLNIEVDRFQKAETKDKKVNNKIADTTTKIGQLNAVHLILKNVIGEKKKRKYVMYRKKTRSGSATVNSDSTPKNSDGTTEEIKKKQKTN</sequence>